<dbReference type="AlphaFoldDB" id="C6WTN7"/>
<sequence length="40" mass="4379">MREKLIIFLLISSSVLSACGTKGPLYIPEKAYPQPTTPSK</sequence>
<keyword evidence="4" id="KW-0564">Palmitate</keyword>
<proteinExistence type="predicted"/>
<accession>C6WTN7</accession>
<dbReference type="STRING" id="583345.Mmol_2276"/>
<evidence type="ECO:0000256" key="2">
    <source>
        <dbReference type="ARBA" id="ARBA00022729"/>
    </source>
</evidence>
<keyword evidence="5" id="KW-0998">Cell outer membrane</keyword>
<evidence type="ECO:0000256" key="1">
    <source>
        <dbReference type="ARBA" id="ARBA00004459"/>
    </source>
</evidence>
<evidence type="ECO:0000256" key="4">
    <source>
        <dbReference type="ARBA" id="ARBA00023139"/>
    </source>
</evidence>
<keyword evidence="8" id="KW-1185">Reference proteome</keyword>
<dbReference type="HOGENOM" id="CLU_200497_4_0_4"/>
<dbReference type="PROSITE" id="PS51257">
    <property type="entry name" value="PROKAR_LIPOPROTEIN"/>
    <property type="match status" value="1"/>
</dbReference>
<dbReference type="Proteomes" id="UP000002742">
    <property type="component" value="Chromosome"/>
</dbReference>
<organism evidence="7 8">
    <name type="scientific">Methylotenera mobilis (strain JLW8 / ATCC BAA-1282 / DSM 17540)</name>
    <dbReference type="NCBI Taxonomy" id="583345"/>
    <lineage>
        <taxon>Bacteria</taxon>
        <taxon>Pseudomonadati</taxon>
        <taxon>Pseudomonadota</taxon>
        <taxon>Betaproteobacteria</taxon>
        <taxon>Nitrosomonadales</taxon>
        <taxon>Methylophilaceae</taxon>
        <taxon>Methylotenera</taxon>
    </lineage>
</organism>
<keyword evidence="3" id="KW-0472">Membrane</keyword>
<evidence type="ECO:0008006" key="9">
    <source>
        <dbReference type="Google" id="ProtNLM"/>
    </source>
</evidence>
<evidence type="ECO:0000256" key="3">
    <source>
        <dbReference type="ARBA" id="ARBA00023136"/>
    </source>
</evidence>
<dbReference type="KEGG" id="mmb:Mmol_2276"/>
<dbReference type="InterPro" id="IPR032831">
    <property type="entry name" value="LptM_cons"/>
</dbReference>
<dbReference type="EMBL" id="CP001672">
    <property type="protein sequence ID" value="ACT49178.1"/>
    <property type="molecule type" value="Genomic_DNA"/>
</dbReference>
<reference evidence="7 8" key="2">
    <citation type="journal article" date="2011" name="J. Bacteriol.">
        <title>Genomes of three methylotrophs from a single niche uncover genetic and metabolic divergence of Methylophilaceae.</title>
        <authorList>
            <person name="Lapidus A."/>
            <person name="Clum A."/>
            <person name="Labutti K."/>
            <person name="Kaluzhnaya M.G."/>
            <person name="Lim S."/>
            <person name="Beck D.A."/>
            <person name="Glavina Del Rio T."/>
            <person name="Nolan M."/>
            <person name="Mavromatis K."/>
            <person name="Huntemann M."/>
            <person name="Lucas S."/>
            <person name="Lidstrom M.E."/>
            <person name="Ivanova N."/>
            <person name="Chistoserdova L."/>
        </authorList>
    </citation>
    <scope>NUCLEOTIDE SEQUENCE [LARGE SCALE GENOMIC DNA]</scope>
    <source>
        <strain evidence="8">JLW8 / ATCC BAA-1282 / DSM 17540</strain>
    </source>
</reference>
<protein>
    <recommendedName>
        <fullName evidence="9">Lipoprotein</fullName>
    </recommendedName>
</protein>
<evidence type="ECO:0000256" key="6">
    <source>
        <dbReference type="ARBA" id="ARBA00023288"/>
    </source>
</evidence>
<name>C6WTN7_METML</name>
<keyword evidence="6" id="KW-0449">Lipoprotein</keyword>
<dbReference type="GO" id="GO:0009279">
    <property type="term" value="C:cell outer membrane"/>
    <property type="evidence" value="ECO:0007669"/>
    <property type="project" value="UniProtKB-SubCell"/>
</dbReference>
<keyword evidence="2" id="KW-0732">Signal</keyword>
<evidence type="ECO:0000313" key="7">
    <source>
        <dbReference type="EMBL" id="ACT49178.1"/>
    </source>
</evidence>
<dbReference type="Pfam" id="PF13627">
    <property type="entry name" value="LptM_cons"/>
    <property type="match status" value="1"/>
</dbReference>
<reference evidence="8" key="1">
    <citation type="submission" date="2009-07" db="EMBL/GenBank/DDBJ databases">
        <title>Complete sequence of Methylotenera mobilis JLW8.</title>
        <authorList>
            <consortium name="US DOE Joint Genome Institute"/>
            <person name="Lucas S."/>
            <person name="Copeland A."/>
            <person name="Lapidus A."/>
            <person name="Glavina del Rio T."/>
            <person name="Tice H."/>
            <person name="Bruce D."/>
            <person name="Goodwin L."/>
            <person name="Pitluck S."/>
            <person name="LaButti K.M."/>
            <person name="Clum A."/>
            <person name="Larimer F."/>
            <person name="Land M."/>
            <person name="Hauser L."/>
            <person name="Kyrpides N."/>
            <person name="Mikhailova N."/>
            <person name="Kayluzhnaya M."/>
            <person name="Chistoserdova L."/>
        </authorList>
    </citation>
    <scope>NUCLEOTIDE SEQUENCE [LARGE SCALE GENOMIC DNA]</scope>
    <source>
        <strain evidence="8">JLW8 / ATCC BAA-1282 / DSM 17540</strain>
    </source>
</reference>
<comment type="subcellular location">
    <subcellularLocation>
        <location evidence="1">Cell outer membrane</location>
        <topology evidence="1">Lipid-anchor</topology>
    </subcellularLocation>
</comment>
<gene>
    <name evidence="7" type="ordered locus">Mmol_2276</name>
</gene>
<dbReference type="RefSeq" id="WP_015833213.1">
    <property type="nucleotide sequence ID" value="NC_012968.1"/>
</dbReference>
<evidence type="ECO:0000256" key="5">
    <source>
        <dbReference type="ARBA" id="ARBA00023237"/>
    </source>
</evidence>
<evidence type="ECO:0000313" key="8">
    <source>
        <dbReference type="Proteomes" id="UP000002742"/>
    </source>
</evidence>
<dbReference type="NCBIfam" id="NF047847">
    <property type="entry name" value="SS_mature_LptM"/>
    <property type="match status" value="1"/>
</dbReference>